<dbReference type="HOGENOM" id="CLU_3049827_0_0_1"/>
<accession>A0A0C2WK23</accession>
<dbReference type="AlphaFoldDB" id="A0A0C2WK23"/>
<dbReference type="InParanoid" id="A0A0C2WK23"/>
<proteinExistence type="predicted"/>
<dbReference type="EMBL" id="KN818419">
    <property type="protein sequence ID" value="KIL56498.1"/>
    <property type="molecule type" value="Genomic_DNA"/>
</dbReference>
<gene>
    <name evidence="1" type="ORF">M378DRAFT_172665</name>
</gene>
<reference evidence="1 2" key="1">
    <citation type="submission" date="2014-04" db="EMBL/GenBank/DDBJ databases">
        <title>Evolutionary Origins and Diversification of the Mycorrhizal Mutualists.</title>
        <authorList>
            <consortium name="DOE Joint Genome Institute"/>
            <consortium name="Mycorrhizal Genomics Consortium"/>
            <person name="Kohler A."/>
            <person name="Kuo A."/>
            <person name="Nagy L.G."/>
            <person name="Floudas D."/>
            <person name="Copeland A."/>
            <person name="Barry K.W."/>
            <person name="Cichocki N."/>
            <person name="Veneault-Fourrey C."/>
            <person name="LaButti K."/>
            <person name="Lindquist E.A."/>
            <person name="Lipzen A."/>
            <person name="Lundell T."/>
            <person name="Morin E."/>
            <person name="Murat C."/>
            <person name="Riley R."/>
            <person name="Ohm R."/>
            <person name="Sun H."/>
            <person name="Tunlid A."/>
            <person name="Henrissat B."/>
            <person name="Grigoriev I.V."/>
            <person name="Hibbett D.S."/>
            <person name="Martin F."/>
        </authorList>
    </citation>
    <scope>NUCLEOTIDE SEQUENCE [LARGE SCALE GENOMIC DNA]</scope>
    <source>
        <strain evidence="1 2">Koide BX008</strain>
    </source>
</reference>
<evidence type="ECO:0000313" key="1">
    <source>
        <dbReference type="EMBL" id="KIL56498.1"/>
    </source>
</evidence>
<protein>
    <submittedName>
        <fullName evidence="1">Uncharacterized protein</fullName>
    </submittedName>
</protein>
<name>A0A0C2WK23_AMAMK</name>
<keyword evidence="2" id="KW-1185">Reference proteome</keyword>
<organism evidence="1 2">
    <name type="scientific">Amanita muscaria (strain Koide BX008)</name>
    <dbReference type="NCBI Taxonomy" id="946122"/>
    <lineage>
        <taxon>Eukaryota</taxon>
        <taxon>Fungi</taxon>
        <taxon>Dikarya</taxon>
        <taxon>Basidiomycota</taxon>
        <taxon>Agaricomycotina</taxon>
        <taxon>Agaricomycetes</taxon>
        <taxon>Agaricomycetidae</taxon>
        <taxon>Agaricales</taxon>
        <taxon>Pluteineae</taxon>
        <taxon>Amanitaceae</taxon>
        <taxon>Amanita</taxon>
    </lineage>
</organism>
<dbReference type="Proteomes" id="UP000054549">
    <property type="component" value="Unassembled WGS sequence"/>
</dbReference>
<sequence length="54" mass="6297">MNKAVLPLQLIRSSRLRADHEINLPENLNPTRQDSPHPLCFSPRSLSFDYESEY</sequence>
<evidence type="ECO:0000313" key="2">
    <source>
        <dbReference type="Proteomes" id="UP000054549"/>
    </source>
</evidence>